<dbReference type="PANTHER" id="PTHR10900">
    <property type="entry name" value="PERIOSTIN-RELATED"/>
    <property type="match status" value="1"/>
</dbReference>
<organism evidence="3 4">
    <name type="scientific">Phenylobacterium kunshanense</name>
    <dbReference type="NCBI Taxonomy" id="1445034"/>
    <lineage>
        <taxon>Bacteria</taxon>
        <taxon>Pseudomonadati</taxon>
        <taxon>Pseudomonadota</taxon>
        <taxon>Alphaproteobacteria</taxon>
        <taxon>Caulobacterales</taxon>
        <taxon>Caulobacteraceae</taxon>
        <taxon>Phenylobacterium</taxon>
    </lineage>
</organism>
<feature type="signal peptide" evidence="1">
    <location>
        <begin position="1"/>
        <end position="25"/>
    </location>
</feature>
<dbReference type="PROSITE" id="PS50213">
    <property type="entry name" value="FAS1"/>
    <property type="match status" value="1"/>
</dbReference>
<feature type="domain" description="FAS1" evidence="2">
    <location>
        <begin position="38"/>
        <end position="169"/>
    </location>
</feature>
<dbReference type="SMART" id="SM00554">
    <property type="entry name" value="FAS1"/>
    <property type="match status" value="1"/>
</dbReference>
<dbReference type="PANTHER" id="PTHR10900:SF77">
    <property type="entry name" value="FI19380P1"/>
    <property type="match status" value="1"/>
</dbReference>
<dbReference type="FunFam" id="2.30.180.10:FF:000032">
    <property type="entry name" value="Fasciclin domain-containing protein, putative"/>
    <property type="match status" value="1"/>
</dbReference>
<dbReference type="EMBL" id="QFYS01000001">
    <property type="protein sequence ID" value="RAK68506.1"/>
    <property type="molecule type" value="Genomic_DNA"/>
</dbReference>
<dbReference type="InterPro" id="IPR000782">
    <property type="entry name" value="FAS1_domain"/>
</dbReference>
<sequence>MSPTRFLLAAAAVAALASAPFAAQAQDAAPAAAAVTVQGDMIDTLKLNGGFTTFVAGLDSTNLSGLVKGQKALTVFAPSDAAFAAMPAEDLAKLKSDKAAMQKFLLHHLINAPVDSTKIKGARGEWPTVAGDKVLLDGSEDVLKADGATIAQADIKTVNGVLHIVDKPLVAGQGAPAPTAAADAPTAN</sequence>
<evidence type="ECO:0000313" key="4">
    <source>
        <dbReference type="Proteomes" id="UP000249524"/>
    </source>
</evidence>
<evidence type="ECO:0000313" key="3">
    <source>
        <dbReference type="EMBL" id="RAK68506.1"/>
    </source>
</evidence>
<dbReference type="InterPro" id="IPR036378">
    <property type="entry name" value="FAS1_dom_sf"/>
</dbReference>
<dbReference type="SUPFAM" id="SSF82153">
    <property type="entry name" value="FAS1 domain"/>
    <property type="match status" value="1"/>
</dbReference>
<dbReference type="Proteomes" id="UP000249524">
    <property type="component" value="Unassembled WGS sequence"/>
</dbReference>
<dbReference type="Gene3D" id="2.30.180.10">
    <property type="entry name" value="FAS1 domain"/>
    <property type="match status" value="1"/>
</dbReference>
<reference evidence="3 4" key="1">
    <citation type="submission" date="2018-05" db="EMBL/GenBank/DDBJ databases">
        <authorList>
            <person name="Lanie J.A."/>
            <person name="Ng W.-L."/>
            <person name="Kazmierczak K.M."/>
            <person name="Andrzejewski T.M."/>
            <person name="Davidsen T.M."/>
            <person name="Wayne K.J."/>
            <person name="Tettelin H."/>
            <person name="Glass J.I."/>
            <person name="Rusch D."/>
            <person name="Podicherti R."/>
            <person name="Tsui H.-C.T."/>
            <person name="Winkler M.E."/>
        </authorList>
    </citation>
    <scope>NUCLEOTIDE SEQUENCE [LARGE SCALE GENOMIC DNA]</scope>
    <source>
        <strain evidence="3 4">BUT-10</strain>
    </source>
</reference>
<keyword evidence="1" id="KW-0732">Signal</keyword>
<dbReference type="AlphaFoldDB" id="A0A328BR70"/>
<dbReference type="RefSeq" id="WP_111273998.1">
    <property type="nucleotide sequence ID" value="NZ_QFYS01000001.1"/>
</dbReference>
<gene>
    <name evidence="3" type="ORF">DJ019_00305</name>
</gene>
<evidence type="ECO:0000259" key="2">
    <source>
        <dbReference type="PROSITE" id="PS50213"/>
    </source>
</evidence>
<name>A0A328BR70_9CAUL</name>
<feature type="chain" id="PRO_5016389240" description="FAS1 domain-containing protein" evidence="1">
    <location>
        <begin position="26"/>
        <end position="188"/>
    </location>
</feature>
<evidence type="ECO:0000256" key="1">
    <source>
        <dbReference type="SAM" id="SignalP"/>
    </source>
</evidence>
<dbReference type="Pfam" id="PF02469">
    <property type="entry name" value="Fasciclin"/>
    <property type="match status" value="1"/>
</dbReference>
<dbReference type="OrthoDB" id="9800666at2"/>
<dbReference type="InterPro" id="IPR050904">
    <property type="entry name" value="Adhesion/Biosynth-related"/>
</dbReference>
<accession>A0A328BR70</accession>
<keyword evidence="4" id="KW-1185">Reference proteome</keyword>
<protein>
    <recommendedName>
        <fullName evidence="2">FAS1 domain-containing protein</fullName>
    </recommendedName>
</protein>
<comment type="caution">
    <text evidence="3">The sequence shown here is derived from an EMBL/GenBank/DDBJ whole genome shotgun (WGS) entry which is preliminary data.</text>
</comment>
<proteinExistence type="predicted"/>